<dbReference type="PIRSF" id="PIRSF018266">
    <property type="entry name" value="FecR"/>
    <property type="match status" value="1"/>
</dbReference>
<organism evidence="4 5">
    <name type="scientific">Sphingobacterium phlebotomi</name>
    <dbReference type="NCBI Taxonomy" id="2605433"/>
    <lineage>
        <taxon>Bacteria</taxon>
        <taxon>Pseudomonadati</taxon>
        <taxon>Bacteroidota</taxon>
        <taxon>Sphingobacteriia</taxon>
        <taxon>Sphingobacteriales</taxon>
        <taxon>Sphingobacteriaceae</taxon>
        <taxon>Sphingobacterium</taxon>
    </lineage>
</organism>
<keyword evidence="5" id="KW-1185">Reference proteome</keyword>
<protein>
    <submittedName>
        <fullName evidence="4">FecR family protein</fullName>
    </submittedName>
</protein>
<keyword evidence="1" id="KW-0812">Transmembrane</keyword>
<reference evidence="4 5" key="1">
    <citation type="submission" date="2019-08" db="EMBL/GenBank/DDBJ databases">
        <title>Phlebobacter frassis gen. nov. sp. nov., a new member of family Sphingobacteriaceae isolated from sand fly rearing media.</title>
        <authorList>
            <person name="Kakumanu M.L."/>
            <person name="Marayati B.F."/>
            <person name="Wada-Katsumata A."/>
            <person name="Wasserberg G."/>
            <person name="Schal C."/>
            <person name="Apperson C.S."/>
            <person name="Ponnusamy L."/>
        </authorList>
    </citation>
    <scope>NUCLEOTIDE SEQUENCE [LARGE SCALE GENOMIC DNA]</scope>
    <source>
        <strain evidence="4 5">SSI9</strain>
    </source>
</reference>
<dbReference type="EMBL" id="VTAV01000020">
    <property type="protein sequence ID" value="TYR32198.1"/>
    <property type="molecule type" value="Genomic_DNA"/>
</dbReference>
<dbReference type="Gene3D" id="3.55.50.30">
    <property type="match status" value="1"/>
</dbReference>
<keyword evidence="1" id="KW-0472">Membrane</keyword>
<dbReference type="PANTHER" id="PTHR30273">
    <property type="entry name" value="PERIPLASMIC SIGNAL SENSOR AND SIGMA FACTOR ACTIVATOR FECR-RELATED"/>
    <property type="match status" value="1"/>
</dbReference>
<feature type="domain" description="FecR protein" evidence="2">
    <location>
        <begin position="138"/>
        <end position="226"/>
    </location>
</feature>
<feature type="transmembrane region" description="Helical" evidence="1">
    <location>
        <begin position="85"/>
        <end position="103"/>
    </location>
</feature>
<proteinExistence type="predicted"/>
<sequence>MRFRRRHRCNVAHRSEARRNARKKIWEDPTIIEEMFNDSEWQRYQEAADDAVPSQKMARHIESEIDRDEQQALRREVRLRRANRVMQVGIAAALLFFISFQLWQPSQRVAQPDALHYAQQDSGRVAVPRWVSIFNDSDQIDTVHLPDRSTVHLFAQSSLRYRDDFAVAARDIYLEGKGFFDVAKDTKRPFSVYAGATKTTALGTSFTIDTHREKQHAAVELHTGKIVVASTADIPAFENVFLDRKGASLLLDANMQIVRPERKEKPARLAETAAPATTGSQLYMENIPLPDVFATLEQAYQTNIHIQDEHIRTIQYTGIIDPEKETLVDVLTVICLINDLHYDTHEDGSFHIYFRKR</sequence>
<dbReference type="PANTHER" id="PTHR30273:SF2">
    <property type="entry name" value="PROTEIN FECR"/>
    <property type="match status" value="1"/>
</dbReference>
<evidence type="ECO:0000313" key="5">
    <source>
        <dbReference type="Proteomes" id="UP000322362"/>
    </source>
</evidence>
<name>A0A5D4GUZ3_9SPHI</name>
<dbReference type="Pfam" id="PF04773">
    <property type="entry name" value="FecR"/>
    <property type="match status" value="1"/>
</dbReference>
<evidence type="ECO:0000259" key="3">
    <source>
        <dbReference type="Pfam" id="PF16344"/>
    </source>
</evidence>
<comment type="caution">
    <text evidence="4">The sequence shown here is derived from an EMBL/GenBank/DDBJ whole genome shotgun (WGS) entry which is preliminary data.</text>
</comment>
<evidence type="ECO:0000259" key="2">
    <source>
        <dbReference type="Pfam" id="PF04773"/>
    </source>
</evidence>
<dbReference type="InterPro" id="IPR032508">
    <property type="entry name" value="FecR_C"/>
</dbReference>
<keyword evidence="1" id="KW-1133">Transmembrane helix</keyword>
<dbReference type="Pfam" id="PF16344">
    <property type="entry name" value="FecR_C"/>
    <property type="match status" value="1"/>
</dbReference>
<dbReference type="GO" id="GO:0016989">
    <property type="term" value="F:sigma factor antagonist activity"/>
    <property type="evidence" value="ECO:0007669"/>
    <property type="project" value="TreeGrafter"/>
</dbReference>
<dbReference type="InterPro" id="IPR006860">
    <property type="entry name" value="FecR"/>
</dbReference>
<feature type="domain" description="Protein FecR C-terminal" evidence="3">
    <location>
        <begin position="282"/>
        <end position="347"/>
    </location>
</feature>
<dbReference type="InterPro" id="IPR012373">
    <property type="entry name" value="Ferrdict_sens_TM"/>
</dbReference>
<dbReference type="Gene3D" id="2.60.120.1440">
    <property type="match status" value="1"/>
</dbReference>
<gene>
    <name evidence="4" type="ORF">FXV77_19535</name>
</gene>
<accession>A0A5D4GUZ3</accession>
<evidence type="ECO:0000313" key="4">
    <source>
        <dbReference type="EMBL" id="TYR32198.1"/>
    </source>
</evidence>
<evidence type="ECO:0000256" key="1">
    <source>
        <dbReference type="SAM" id="Phobius"/>
    </source>
</evidence>
<dbReference type="Proteomes" id="UP000322362">
    <property type="component" value="Unassembled WGS sequence"/>
</dbReference>
<dbReference type="AlphaFoldDB" id="A0A5D4GUZ3"/>